<comment type="caution">
    <text evidence="1">The sequence shown here is derived from an EMBL/GenBank/DDBJ whole genome shotgun (WGS) entry which is preliminary data.</text>
</comment>
<dbReference type="SMART" id="SM00368">
    <property type="entry name" value="LRR_RI"/>
    <property type="match status" value="4"/>
</dbReference>
<dbReference type="Pfam" id="PF13516">
    <property type="entry name" value="LRR_6"/>
    <property type="match status" value="2"/>
</dbReference>
<dbReference type="PANTHER" id="PTHR24114">
    <property type="entry name" value="LEUCINE RICH REPEAT FAMILY PROTEIN"/>
    <property type="match status" value="1"/>
</dbReference>
<dbReference type="InterPro" id="IPR052394">
    <property type="entry name" value="LRR-containing"/>
</dbReference>
<dbReference type="AlphaFoldDB" id="A0A8T0GEJ7"/>
<keyword evidence="2" id="KW-1185">Reference proteome</keyword>
<dbReference type="EMBL" id="CM026433">
    <property type="protein sequence ID" value="KAG0555632.1"/>
    <property type="molecule type" value="Genomic_DNA"/>
</dbReference>
<dbReference type="SUPFAM" id="SSF52047">
    <property type="entry name" value="RNI-like"/>
    <property type="match status" value="1"/>
</dbReference>
<gene>
    <name evidence="1" type="ORF">KC19_12G183500</name>
</gene>
<name>A0A8T0GEJ7_CERPU</name>
<dbReference type="InterPro" id="IPR001611">
    <property type="entry name" value="Leu-rich_rpt"/>
</dbReference>
<dbReference type="OrthoDB" id="1930988at2759"/>
<evidence type="ECO:0000313" key="2">
    <source>
        <dbReference type="Proteomes" id="UP000822688"/>
    </source>
</evidence>
<sequence>MLVPIKAENYKDYPYFGDMPGDIRERIIELLPVDLPLALVSDLIIEESYWKRRSLPRWRNCDIACHGDSWKQLYFERNLNDHLESYELTKDWEEDLRFVMSFSAPYVHNIDLRKFPSHMQFLVINDEFESNLCTMKIEYGNPNVCMAYDIRNFGILNSDCVSLSAFCSVTYTLTELNLSSNLLTDDHVATLVGGMAKNPTVVNLDLSHNMITDVGCEHLAKLLDAKNCVVLFLNLCNNRIKKIGTRAIGYSLSANKSLLSLNLRLNDLGDYGGHRIFDYMMDNQVIQVNILF</sequence>
<dbReference type="PANTHER" id="PTHR24114:SF2">
    <property type="entry name" value="F-BOX DOMAIN-CONTAINING PROTEIN-RELATED"/>
    <property type="match status" value="1"/>
</dbReference>
<evidence type="ECO:0000313" key="1">
    <source>
        <dbReference type="EMBL" id="KAG0555632.1"/>
    </source>
</evidence>
<accession>A0A8T0GEJ7</accession>
<dbReference type="Proteomes" id="UP000822688">
    <property type="component" value="Chromosome 12"/>
</dbReference>
<reference evidence="1" key="1">
    <citation type="submission" date="2020-06" db="EMBL/GenBank/DDBJ databases">
        <title>WGS assembly of Ceratodon purpureus strain R40.</title>
        <authorList>
            <person name="Carey S.B."/>
            <person name="Jenkins J."/>
            <person name="Shu S."/>
            <person name="Lovell J.T."/>
            <person name="Sreedasyam A."/>
            <person name="Maumus F."/>
            <person name="Tiley G.P."/>
            <person name="Fernandez-Pozo N."/>
            <person name="Barry K."/>
            <person name="Chen C."/>
            <person name="Wang M."/>
            <person name="Lipzen A."/>
            <person name="Daum C."/>
            <person name="Saski C.A."/>
            <person name="Payton A.C."/>
            <person name="Mcbreen J.C."/>
            <person name="Conrad R.E."/>
            <person name="Kollar L.M."/>
            <person name="Olsson S."/>
            <person name="Huttunen S."/>
            <person name="Landis J.B."/>
            <person name="Wickett N.J."/>
            <person name="Johnson M.G."/>
            <person name="Rensing S.A."/>
            <person name="Grimwood J."/>
            <person name="Schmutz J."/>
            <person name="Mcdaniel S.F."/>
        </authorList>
    </citation>
    <scope>NUCLEOTIDE SEQUENCE</scope>
    <source>
        <strain evidence="1">R40</strain>
    </source>
</reference>
<dbReference type="InterPro" id="IPR032675">
    <property type="entry name" value="LRR_dom_sf"/>
</dbReference>
<dbReference type="Gene3D" id="3.80.10.10">
    <property type="entry name" value="Ribonuclease Inhibitor"/>
    <property type="match status" value="1"/>
</dbReference>
<protein>
    <submittedName>
        <fullName evidence="1">Uncharacterized protein</fullName>
    </submittedName>
</protein>
<organism evidence="1 2">
    <name type="scientific">Ceratodon purpureus</name>
    <name type="common">Fire moss</name>
    <name type="synonym">Dicranum purpureum</name>
    <dbReference type="NCBI Taxonomy" id="3225"/>
    <lineage>
        <taxon>Eukaryota</taxon>
        <taxon>Viridiplantae</taxon>
        <taxon>Streptophyta</taxon>
        <taxon>Embryophyta</taxon>
        <taxon>Bryophyta</taxon>
        <taxon>Bryophytina</taxon>
        <taxon>Bryopsida</taxon>
        <taxon>Dicranidae</taxon>
        <taxon>Pseudoditrichales</taxon>
        <taxon>Ditrichaceae</taxon>
        <taxon>Ceratodon</taxon>
    </lineage>
</organism>
<proteinExistence type="predicted"/>